<proteinExistence type="predicted"/>
<keyword evidence="2" id="KW-1185">Reference proteome</keyword>
<evidence type="ECO:0000313" key="1">
    <source>
        <dbReference type="EMBL" id="CAK9269707.1"/>
    </source>
</evidence>
<accession>A0ABP0WS60</accession>
<dbReference type="EMBL" id="OZ020097">
    <property type="protein sequence ID" value="CAK9269707.1"/>
    <property type="molecule type" value="Genomic_DNA"/>
</dbReference>
<organism evidence="1 2">
    <name type="scientific">Sphagnum jensenii</name>
    <dbReference type="NCBI Taxonomy" id="128206"/>
    <lineage>
        <taxon>Eukaryota</taxon>
        <taxon>Viridiplantae</taxon>
        <taxon>Streptophyta</taxon>
        <taxon>Embryophyta</taxon>
        <taxon>Bryophyta</taxon>
        <taxon>Sphagnophytina</taxon>
        <taxon>Sphagnopsida</taxon>
        <taxon>Sphagnales</taxon>
        <taxon>Sphagnaceae</taxon>
        <taxon>Sphagnum</taxon>
    </lineage>
</organism>
<gene>
    <name evidence="1" type="ORF">CSSPJE1EN1_LOCUS15185</name>
</gene>
<sequence>MFNAHINVEVSINIWSVKYLFKYVYKGPSCVAMKCCVSIFNWLWSLTLIEMYSMVTLTRISHGSTFARKELSL</sequence>
<evidence type="ECO:0000313" key="2">
    <source>
        <dbReference type="Proteomes" id="UP001497444"/>
    </source>
</evidence>
<protein>
    <submittedName>
        <fullName evidence="1">Uncharacterized protein</fullName>
    </submittedName>
</protein>
<name>A0ABP0WS60_9BRYO</name>
<dbReference type="Proteomes" id="UP001497444">
    <property type="component" value="Chromosome 2"/>
</dbReference>
<reference evidence="1 2" key="1">
    <citation type="submission" date="2024-02" db="EMBL/GenBank/DDBJ databases">
        <authorList>
            <consortium name="ELIXIR-Norway"/>
            <consortium name="Elixir Norway"/>
        </authorList>
    </citation>
    <scope>NUCLEOTIDE SEQUENCE [LARGE SCALE GENOMIC DNA]</scope>
</reference>